<organism evidence="5 6">
    <name type="scientific">Mycena maculata</name>
    <dbReference type="NCBI Taxonomy" id="230809"/>
    <lineage>
        <taxon>Eukaryota</taxon>
        <taxon>Fungi</taxon>
        <taxon>Dikarya</taxon>
        <taxon>Basidiomycota</taxon>
        <taxon>Agaricomycotina</taxon>
        <taxon>Agaricomycetes</taxon>
        <taxon>Agaricomycetidae</taxon>
        <taxon>Agaricales</taxon>
        <taxon>Marasmiineae</taxon>
        <taxon>Mycenaceae</taxon>
        <taxon>Mycena</taxon>
    </lineage>
</organism>
<dbReference type="PROSITE" id="PS50297">
    <property type="entry name" value="ANK_REP_REGION"/>
    <property type="match status" value="4"/>
</dbReference>
<dbReference type="Pfam" id="PF24883">
    <property type="entry name" value="NPHP3_N"/>
    <property type="match status" value="1"/>
</dbReference>
<dbReference type="InterPro" id="IPR002110">
    <property type="entry name" value="Ankyrin_rpt"/>
</dbReference>
<comment type="caution">
    <text evidence="5">The sequence shown here is derived from an EMBL/GenBank/DDBJ whole genome shotgun (WGS) entry which is preliminary data.</text>
</comment>
<dbReference type="InterPro" id="IPR027417">
    <property type="entry name" value="P-loop_NTPase"/>
</dbReference>
<evidence type="ECO:0000259" key="4">
    <source>
        <dbReference type="PROSITE" id="PS50837"/>
    </source>
</evidence>
<dbReference type="AlphaFoldDB" id="A0AAD7HSD9"/>
<name>A0AAD7HSD9_9AGAR</name>
<dbReference type="PROSITE" id="PS50088">
    <property type="entry name" value="ANK_REPEAT"/>
    <property type="match status" value="4"/>
</dbReference>
<dbReference type="SUPFAM" id="SSF48403">
    <property type="entry name" value="Ankyrin repeat"/>
    <property type="match status" value="2"/>
</dbReference>
<dbReference type="SMART" id="SM00248">
    <property type="entry name" value="ANK"/>
    <property type="match status" value="13"/>
</dbReference>
<evidence type="ECO:0000256" key="2">
    <source>
        <dbReference type="ARBA" id="ARBA00023043"/>
    </source>
</evidence>
<feature type="repeat" description="ANK" evidence="3">
    <location>
        <begin position="619"/>
        <end position="651"/>
    </location>
</feature>
<evidence type="ECO:0000256" key="1">
    <source>
        <dbReference type="ARBA" id="ARBA00022737"/>
    </source>
</evidence>
<dbReference type="PANTHER" id="PTHR24198:SF165">
    <property type="entry name" value="ANKYRIN REPEAT-CONTAINING PROTEIN-RELATED"/>
    <property type="match status" value="1"/>
</dbReference>
<feature type="domain" description="NACHT" evidence="4">
    <location>
        <begin position="51"/>
        <end position="195"/>
    </location>
</feature>
<feature type="non-terminal residue" evidence="5">
    <location>
        <position position="1070"/>
    </location>
</feature>
<keyword evidence="2 3" id="KW-0040">ANK repeat</keyword>
<proteinExistence type="predicted"/>
<dbReference type="PANTHER" id="PTHR24198">
    <property type="entry name" value="ANKYRIN REPEAT AND PROTEIN KINASE DOMAIN-CONTAINING PROTEIN"/>
    <property type="match status" value="1"/>
</dbReference>
<dbReference type="SUPFAM" id="SSF52540">
    <property type="entry name" value="P-loop containing nucleoside triphosphate hydrolases"/>
    <property type="match status" value="1"/>
</dbReference>
<accession>A0AAD7HSD9</accession>
<dbReference type="EMBL" id="JARJLG010000219">
    <property type="protein sequence ID" value="KAJ7726445.1"/>
    <property type="molecule type" value="Genomic_DNA"/>
</dbReference>
<evidence type="ECO:0000313" key="5">
    <source>
        <dbReference type="EMBL" id="KAJ7726445.1"/>
    </source>
</evidence>
<keyword evidence="1" id="KW-0677">Repeat</keyword>
<feature type="repeat" description="ANK" evidence="3">
    <location>
        <begin position="553"/>
        <end position="585"/>
    </location>
</feature>
<evidence type="ECO:0000313" key="6">
    <source>
        <dbReference type="Proteomes" id="UP001215280"/>
    </source>
</evidence>
<dbReference type="PROSITE" id="PS50837">
    <property type="entry name" value="NACHT"/>
    <property type="match status" value="1"/>
</dbReference>
<dbReference type="InterPro" id="IPR036770">
    <property type="entry name" value="Ankyrin_rpt-contain_sf"/>
</dbReference>
<dbReference type="InterPro" id="IPR056884">
    <property type="entry name" value="NPHP3-like_N"/>
</dbReference>
<keyword evidence="6" id="KW-1185">Reference proteome</keyword>
<feature type="repeat" description="ANK" evidence="3">
    <location>
        <begin position="797"/>
        <end position="829"/>
    </location>
</feature>
<reference evidence="5" key="1">
    <citation type="submission" date="2023-03" db="EMBL/GenBank/DDBJ databases">
        <title>Massive genome expansion in bonnet fungi (Mycena s.s.) driven by repeated elements and novel gene families across ecological guilds.</title>
        <authorList>
            <consortium name="Lawrence Berkeley National Laboratory"/>
            <person name="Harder C.B."/>
            <person name="Miyauchi S."/>
            <person name="Viragh M."/>
            <person name="Kuo A."/>
            <person name="Thoen E."/>
            <person name="Andreopoulos B."/>
            <person name="Lu D."/>
            <person name="Skrede I."/>
            <person name="Drula E."/>
            <person name="Henrissat B."/>
            <person name="Morin E."/>
            <person name="Kohler A."/>
            <person name="Barry K."/>
            <person name="LaButti K."/>
            <person name="Morin E."/>
            <person name="Salamov A."/>
            <person name="Lipzen A."/>
            <person name="Mereny Z."/>
            <person name="Hegedus B."/>
            <person name="Baldrian P."/>
            <person name="Stursova M."/>
            <person name="Weitz H."/>
            <person name="Taylor A."/>
            <person name="Grigoriev I.V."/>
            <person name="Nagy L.G."/>
            <person name="Martin F."/>
            <person name="Kauserud H."/>
        </authorList>
    </citation>
    <scope>NUCLEOTIDE SEQUENCE</scope>
    <source>
        <strain evidence="5">CBHHK188m</strain>
    </source>
</reference>
<gene>
    <name evidence="5" type="ORF">DFH07DRAFT_758085</name>
</gene>
<dbReference type="Proteomes" id="UP001215280">
    <property type="component" value="Unassembled WGS sequence"/>
</dbReference>
<dbReference type="InterPro" id="IPR007111">
    <property type="entry name" value="NACHT_NTPase"/>
</dbReference>
<sequence>ASRLHDKLYKWLQSPPNTTSKQDEMQRLRHENTGSWFLNGPEFSEWKANPGSLWIRGNSGTGKSVLCSTVIREICTAADGKSSAVAYFYFDFTDDQHQRPDIMLRSIVFQLSAQSSHPYKVLGRLHNTLSDVPPHHEDLLKVLDEVLSELGRCYIVLDALDECNEAYFHRLVDFLKTLLAGPNKRPLHLLLTSQPRQIFMEEFHDLTLVELECGATENDIRNFVESGVSHLKIRATQAEQVTEQVVQKSSGMSVFVSTIFIVEFTLIFSGFRLATCLLKELDDCWSTEWEETLNSLPSDLYGIYDRFLKRVPSKRLIYVQAIFRWLLFAAHPVTLDELADAIAFNFSDPAELIYDPCRCKDNMSAIFKWLDGLILIKDRDYSWHPEPEPEKSVALAHASVQDYILSKQFTDKFAADKFHNHVSTISCTFLTLSILNSETFPNYPLSMYAANYWSHYVKQDGSGQYAALNHLHDFISIWPGHDTPDWNHSIPSPCILCSTIGYAEGVCFLLEKGANVDAVDGPMGTALQTAAYKGFTQIVGLLLDKEANLYPDTHATPLYLACLKGHMEVVQMLLEHGAIASAPEEEVHLVLDQVIKEGHIDILCLLLNNGVDANTTSNSFSSALHTACSFNQRQIIELLLSNGADINAVGGKYEGLLPAASAGGMLDIVQLFVDKGLDVNQIEGGKYSALQASSEAGHPEVVCFLLEKAAEVNTQGEIFGSALHAVSAPMPWSPLKPETYIAHLMDIAHLLLNNGADINTVGGKYGGLLPAASAGGMLEIVQLLVNKGLDANRIEAGKYSPLQAASEAGHPEVVHFLLESGAKVNAQGGKFGSLLQAAAAAQPNLLEISRFIESQTKVISLLLASGADPSSTGGKFGSALCATSIGGHHEIVTILLDHGTDVNLECGEFGSALQAASGPLRPKWLQTTKDRIWDMNQAELRQRRTKTVQVLLGKCVNVHTKFGKRGTALQIASRWGHADIIQALLESGANLDAGDDEHGTALQLVSRWGHADIVWILLEKGAAVDTKFGKCGTTFHMASRWDHQEIVEILREKGAHLESDVEPSLVGFWE</sequence>
<protein>
    <submittedName>
        <fullName evidence="5">Ankyrin repeat-containing domain protein</fullName>
    </submittedName>
</protein>
<dbReference type="PRINTS" id="PR01415">
    <property type="entry name" value="ANKYRIN"/>
</dbReference>
<feature type="repeat" description="ANK" evidence="3">
    <location>
        <begin position="964"/>
        <end position="996"/>
    </location>
</feature>
<dbReference type="Gene3D" id="3.40.50.300">
    <property type="entry name" value="P-loop containing nucleotide triphosphate hydrolases"/>
    <property type="match status" value="1"/>
</dbReference>
<dbReference type="Pfam" id="PF12796">
    <property type="entry name" value="Ank_2"/>
    <property type="match status" value="4"/>
</dbReference>
<dbReference type="Gene3D" id="1.25.40.20">
    <property type="entry name" value="Ankyrin repeat-containing domain"/>
    <property type="match status" value="2"/>
</dbReference>
<evidence type="ECO:0000256" key="3">
    <source>
        <dbReference type="PROSITE-ProRule" id="PRU00023"/>
    </source>
</evidence>